<dbReference type="AlphaFoldDB" id="A0A6A1V1W5"/>
<dbReference type="OrthoDB" id="442947at2759"/>
<dbReference type="CDD" id="cd22462">
    <property type="entry name" value="KH-I_HEN4_like_rpt5"/>
    <property type="match status" value="1"/>
</dbReference>
<keyword evidence="2" id="KW-0694">RNA-binding</keyword>
<dbReference type="CDD" id="cd22460">
    <property type="entry name" value="KH-I_PEPPER_rpt2_like"/>
    <property type="match status" value="1"/>
</dbReference>
<evidence type="ECO:0000313" key="6">
    <source>
        <dbReference type="Proteomes" id="UP000516437"/>
    </source>
</evidence>
<evidence type="ECO:0000256" key="3">
    <source>
        <dbReference type="SAM" id="MobiDB-lite"/>
    </source>
</evidence>
<dbReference type="Gene3D" id="3.30.1370.10">
    <property type="entry name" value="K Homology domain, type 1"/>
    <property type="match status" value="3"/>
</dbReference>
<dbReference type="SUPFAM" id="SSF54791">
    <property type="entry name" value="Eukaryotic type KH-domain (KH-domain type I)"/>
    <property type="match status" value="5"/>
</dbReference>
<feature type="domain" description="K Homology" evidence="4">
    <location>
        <begin position="460"/>
        <end position="535"/>
    </location>
</feature>
<dbReference type="Proteomes" id="UP000516437">
    <property type="component" value="Chromosome 7"/>
</dbReference>
<keyword evidence="1" id="KW-0677">Repeat</keyword>
<sequence>MGSTYLSPPVKRPNSTLYASTTAYMTDPNPSAANGSAKRSKHPPPPLSIPPGHVAFRLLCHASRIGGIIGKSGNIIKTLQQSTGAKIRIDDAPFESPDRVIVVIAPGALTSKVTLKSNSNNGGDEEKEDLDCDGFVEVSKAQEALVKVFERILEVAAESDGVEVGVGVVSCRLLAEVAQVGSVIGKGGKVVEKIRKESGCKIRVLKEKLPACAGPSDEMIEVSPGFWSENLKMLPLKEQSQGTDLEGKGNGFLKSKKGTDLCLPIRGLLSAISKEIEGDVLAVKIALVAVSRRLQDCPPVDKTRMMGSKPVEAVTCENLSDPRLDHIPQRNSGLHTLPSSSFSYASGDHPVSIEVERVPALETKTLMQDVTFRILCSNDRVGGVIGKGGAIVRALQNETGASISVGASLPECEERLVTITASENPDSRFSPAQKAVVLVFSRSVETGIEKGQESGSNKGAPVTARLVVPSNQVGCLLGKGGAIISEMRKFTGAGIRIIGGEQVPKCVSENDQVVQISGEFSNVQDALYNVTGRLRDNFFSSSQNNVGPRTSSSILTDTSPYRRLRDPAPLGSHPSVGVSHSLSRHTIFGTDPSGGVSHVLSRHGTLSTDHSVGVSHSLSRHGNLSTDHSVGVSHSLSRHSSLSSDPSVGVSHSLSQHTTLAQSIDHLGISHGLDRPPSPRLWASQSSVGVNPRSITDVGRGLTSLKGGLELGSGSKSAIVTNTTVEIIVPDNVISSVYGEKGSNLTRLRQISGAKVIVHEPLSGSSDRIVVISGTPDETQAAQSLLHAFILTGSS</sequence>
<reference evidence="5 6" key="1">
    <citation type="journal article" date="2019" name="Plant Biotechnol. J.">
        <title>The red bayberry genome and genetic basis of sex determination.</title>
        <authorList>
            <person name="Jia H.M."/>
            <person name="Jia H.J."/>
            <person name="Cai Q.L."/>
            <person name="Wang Y."/>
            <person name="Zhao H.B."/>
            <person name="Yang W.F."/>
            <person name="Wang G.Y."/>
            <person name="Li Y.H."/>
            <person name="Zhan D.L."/>
            <person name="Shen Y.T."/>
            <person name="Niu Q.F."/>
            <person name="Chang L."/>
            <person name="Qiu J."/>
            <person name="Zhao L."/>
            <person name="Xie H.B."/>
            <person name="Fu W.Y."/>
            <person name="Jin J."/>
            <person name="Li X.W."/>
            <person name="Jiao Y."/>
            <person name="Zhou C.C."/>
            <person name="Tu T."/>
            <person name="Chai C.Y."/>
            <person name="Gao J.L."/>
            <person name="Fan L.J."/>
            <person name="van de Weg E."/>
            <person name="Wang J.Y."/>
            <person name="Gao Z.S."/>
        </authorList>
    </citation>
    <scope>NUCLEOTIDE SEQUENCE [LARGE SCALE GENOMIC DNA]</scope>
    <source>
        <tissue evidence="5">Leaves</tissue>
    </source>
</reference>
<organism evidence="5 6">
    <name type="scientific">Morella rubra</name>
    <name type="common">Chinese bayberry</name>
    <dbReference type="NCBI Taxonomy" id="262757"/>
    <lineage>
        <taxon>Eukaryota</taxon>
        <taxon>Viridiplantae</taxon>
        <taxon>Streptophyta</taxon>
        <taxon>Embryophyta</taxon>
        <taxon>Tracheophyta</taxon>
        <taxon>Spermatophyta</taxon>
        <taxon>Magnoliopsida</taxon>
        <taxon>eudicotyledons</taxon>
        <taxon>Gunneridae</taxon>
        <taxon>Pentapetalae</taxon>
        <taxon>rosids</taxon>
        <taxon>fabids</taxon>
        <taxon>Fagales</taxon>
        <taxon>Myricaceae</taxon>
        <taxon>Morella</taxon>
    </lineage>
</organism>
<dbReference type="GO" id="GO:0003723">
    <property type="term" value="F:RNA binding"/>
    <property type="evidence" value="ECO:0007669"/>
    <property type="project" value="UniProtKB-UniRule"/>
</dbReference>
<feature type="domain" description="K Homology" evidence="4">
    <location>
        <begin position="721"/>
        <end position="791"/>
    </location>
</feature>
<feature type="compositionally biased region" description="Polar residues" evidence="3">
    <location>
        <begin position="607"/>
        <end position="627"/>
    </location>
</feature>
<feature type="compositionally biased region" description="Low complexity" evidence="3">
    <location>
        <begin position="628"/>
        <end position="655"/>
    </location>
</feature>
<proteinExistence type="predicted"/>
<evidence type="ECO:0000259" key="4">
    <source>
        <dbReference type="SMART" id="SM00322"/>
    </source>
</evidence>
<keyword evidence="6" id="KW-1185">Reference proteome</keyword>
<dbReference type="InterPro" id="IPR004087">
    <property type="entry name" value="KH_dom"/>
</dbReference>
<dbReference type="CDD" id="cd22459">
    <property type="entry name" value="KH-I_PEPPER_rpt1_like"/>
    <property type="match status" value="2"/>
</dbReference>
<evidence type="ECO:0000256" key="1">
    <source>
        <dbReference type="ARBA" id="ARBA00022737"/>
    </source>
</evidence>
<dbReference type="SMART" id="SM00322">
    <property type="entry name" value="KH"/>
    <property type="match status" value="5"/>
</dbReference>
<feature type="region of interest" description="Disordered" evidence="3">
    <location>
        <begin position="607"/>
        <end position="655"/>
    </location>
</feature>
<dbReference type="InterPro" id="IPR036612">
    <property type="entry name" value="KH_dom_type_1_sf"/>
</dbReference>
<feature type="domain" description="K Homology" evidence="4">
    <location>
        <begin position="167"/>
        <end position="295"/>
    </location>
</feature>
<dbReference type="PROSITE" id="PS50084">
    <property type="entry name" value="KH_TYPE_1"/>
    <property type="match status" value="5"/>
</dbReference>
<dbReference type="Gene3D" id="3.30.310.210">
    <property type="match status" value="1"/>
</dbReference>
<dbReference type="EMBL" id="RXIC02000025">
    <property type="protein sequence ID" value="KAB1206682.1"/>
    <property type="molecule type" value="Genomic_DNA"/>
</dbReference>
<feature type="region of interest" description="Disordered" evidence="3">
    <location>
        <begin position="540"/>
        <end position="579"/>
    </location>
</feature>
<evidence type="ECO:0000256" key="2">
    <source>
        <dbReference type="PROSITE-ProRule" id="PRU00117"/>
    </source>
</evidence>
<dbReference type="PANTHER" id="PTHR10288">
    <property type="entry name" value="KH DOMAIN CONTAINING RNA BINDING PROTEIN"/>
    <property type="match status" value="1"/>
</dbReference>
<feature type="domain" description="K Homology" evidence="4">
    <location>
        <begin position="52"/>
        <end position="157"/>
    </location>
</feature>
<comment type="caution">
    <text evidence="5">The sequence shown here is derived from an EMBL/GenBank/DDBJ whole genome shotgun (WGS) entry which is preliminary data.</text>
</comment>
<protein>
    <recommendedName>
        <fullName evidence="4">K Homology domain-containing protein</fullName>
    </recommendedName>
</protein>
<name>A0A6A1V1W5_9ROSI</name>
<dbReference type="InterPro" id="IPR004088">
    <property type="entry name" value="KH_dom_type_1"/>
</dbReference>
<feature type="compositionally biased region" description="Polar residues" evidence="3">
    <location>
        <begin position="540"/>
        <end position="559"/>
    </location>
</feature>
<feature type="region of interest" description="Disordered" evidence="3">
    <location>
        <begin position="1"/>
        <end position="48"/>
    </location>
</feature>
<evidence type="ECO:0000313" key="5">
    <source>
        <dbReference type="EMBL" id="KAB1206682.1"/>
    </source>
</evidence>
<feature type="domain" description="K Homology" evidence="4">
    <location>
        <begin position="368"/>
        <end position="444"/>
    </location>
</feature>
<gene>
    <name evidence="5" type="ORF">CJ030_MR7G013571</name>
</gene>
<dbReference type="Pfam" id="PF00013">
    <property type="entry name" value="KH_1"/>
    <property type="match status" value="5"/>
</dbReference>
<accession>A0A6A1V1W5</accession>
<feature type="compositionally biased region" description="Polar residues" evidence="3">
    <location>
        <begin position="13"/>
        <end position="34"/>
    </location>
</feature>